<organism evidence="2 3">
    <name type="scientific">Ammonifex thiophilus</name>
    <dbReference type="NCBI Taxonomy" id="444093"/>
    <lineage>
        <taxon>Bacteria</taxon>
        <taxon>Bacillati</taxon>
        <taxon>Bacillota</taxon>
        <taxon>Clostridia</taxon>
        <taxon>Thermoanaerobacterales</taxon>
        <taxon>Thermoanaerobacteraceae</taxon>
        <taxon>Ammonifex</taxon>
    </lineage>
</organism>
<keyword evidence="1" id="KW-0732">Signal</keyword>
<evidence type="ECO:0000256" key="1">
    <source>
        <dbReference type="SAM" id="SignalP"/>
    </source>
</evidence>
<dbReference type="InterPro" id="IPR008964">
    <property type="entry name" value="Invasin/intimin_cell_adhesion"/>
</dbReference>
<feature type="signal peptide" evidence="1">
    <location>
        <begin position="1"/>
        <end position="23"/>
    </location>
</feature>
<dbReference type="InterPro" id="IPR013783">
    <property type="entry name" value="Ig-like_fold"/>
</dbReference>
<evidence type="ECO:0000313" key="3">
    <source>
        <dbReference type="Proteomes" id="UP000256329"/>
    </source>
</evidence>
<dbReference type="Gene3D" id="2.60.40.10">
    <property type="entry name" value="Immunoglobulins"/>
    <property type="match status" value="1"/>
</dbReference>
<dbReference type="Gene3D" id="2.60.40.1080">
    <property type="match status" value="1"/>
</dbReference>
<protein>
    <submittedName>
        <fullName evidence="2">Uncharacterized protein</fullName>
    </submittedName>
</protein>
<dbReference type="SUPFAM" id="SSF49373">
    <property type="entry name" value="Invasin/intimin cell-adhesion fragments"/>
    <property type="match status" value="1"/>
</dbReference>
<proteinExistence type="predicted"/>
<comment type="caution">
    <text evidence="2">The sequence shown here is derived from an EMBL/GenBank/DDBJ whole genome shotgun (WGS) entry which is preliminary data.</text>
</comment>
<reference evidence="2 3" key="1">
    <citation type="submission" date="2018-08" db="EMBL/GenBank/DDBJ databases">
        <title>Form III RuBisCO-mediated autotrophy in Thermodesulfobium bacteria.</title>
        <authorList>
            <person name="Toshchakov S.V."/>
            <person name="Kublanov I.V."/>
            <person name="Frolov E."/>
            <person name="Bonch-Osmolovskaya E.A."/>
            <person name="Tourova T.P."/>
            <person name="Chernych N.A."/>
            <person name="Lebedinsky A.V."/>
        </authorList>
    </citation>
    <scope>NUCLEOTIDE SEQUENCE [LARGE SCALE GENOMIC DNA]</scope>
    <source>
        <strain evidence="2 3">SR</strain>
    </source>
</reference>
<dbReference type="OrthoDB" id="1803787at2"/>
<feature type="chain" id="PRO_5017578710" evidence="1">
    <location>
        <begin position="24"/>
        <end position="953"/>
    </location>
</feature>
<dbReference type="EMBL" id="QSLN01000023">
    <property type="protein sequence ID" value="RDV81185.1"/>
    <property type="molecule type" value="Genomic_DNA"/>
</dbReference>
<gene>
    <name evidence="2" type="ORF">DXX99_09850</name>
</gene>
<accession>A0A3D8P153</accession>
<keyword evidence="3" id="KW-1185">Reference proteome</keyword>
<evidence type="ECO:0000313" key="2">
    <source>
        <dbReference type="EMBL" id="RDV81185.1"/>
    </source>
</evidence>
<dbReference type="AlphaFoldDB" id="A0A3D8P153"/>
<sequence>MRQFLGVLFLCVLALLVGVPATRAETCPDYPYRVELRVAEPGPCYSGGRARLEAVVTDSSGKPVAGRKVRFTTLSGGGAVCPLTAVTDASGRAEATVFFYPPSPSPPYNNFTVEARVLGTWDELASLVGEDAARKLVDFPLARFFHGAPVSLGRGSTGINVTSSPSRFDAWLVGHSGAYALPFDHFYLNFTVPAGQVTPDVTRLRAVFYPAGGSPEEVKVAGTEVTSRGLKLVLERPLDRPGDLAVLWEEGAFRSGDMVVPRGGGCLYLRNPLECRVSVPDGAEIGRHDPLLLDFGVPVVPLRCRGAFFCNGDPNSGGREEDYLVPFPSVDGKGVYVVNHSALKLVLFQEEARYLSGTGKVLEFNLPEWFHRAGDPPPATWVRKQYDLYLNRTGAFETGMAVESQDSTGAWPVFNYEDNLKGDRTVRLVGFRVRPEPPRVLAVSTLSPVALQAPSSSPALSPDYVVFRPVGLPQEGRVEVDLGTRPYNYNPLRYYVFFDSPVHLKGLREGVEVSFEAGGIGGTATVDSFFLPGVEKAASYEGGAGCYAYTVQVERGQVPSPGGDVAVTFPEGYFVGAYLEGDGMAGTGLPCPEVVVRYSRQEPPTAAVAPGGNRYAEPYLPDMQLVEKYRLVWKEKVPFRVCSQGGLLSAAIWPLPGGRVVMPVYDDAGRGGMAVWGHGGLEWSSIPPVAPENAGKEVTPALPVFLFGTPHGSVVAWGDVTGADYRQLYGLTNNYGLADCNFLLPVSVWVPDGKGFREAWRRFSSFPYPLLKDGRAVLDYRSRDADRWVVLGADGKEEKLGGPVSPQDGLVNVLLAPRASRYDANLGVLNQKLAGAGLLGANESVRSVAPGSLYALVYDSKDQSYYLALFDSADAGPRPARLEVRPAEATVKAGEEVHFRAYLVYSDGTEVDVTDRCAWDADDPGTAKPAQARGQFKGVRPGRTTVTATLELP</sequence>
<name>A0A3D8P153_9THEO</name>
<dbReference type="RefSeq" id="WP_115793316.1">
    <property type="nucleotide sequence ID" value="NZ_QSLN01000023.1"/>
</dbReference>
<dbReference type="Proteomes" id="UP000256329">
    <property type="component" value="Unassembled WGS sequence"/>
</dbReference>